<evidence type="ECO:0000256" key="1">
    <source>
        <dbReference type="ARBA" id="ARBA00004123"/>
    </source>
</evidence>
<proteinExistence type="predicted"/>
<dbReference type="PROSITE" id="PS50076">
    <property type="entry name" value="DNAJ_2"/>
    <property type="match status" value="1"/>
</dbReference>
<dbReference type="InterPro" id="IPR052094">
    <property type="entry name" value="Pre-mRNA-splicing_ERAD"/>
</dbReference>
<feature type="region of interest" description="Disordered" evidence="6">
    <location>
        <begin position="389"/>
        <end position="417"/>
    </location>
</feature>
<evidence type="ECO:0000313" key="8">
    <source>
        <dbReference type="EMBL" id="KAJ5315404.1"/>
    </source>
</evidence>
<dbReference type="GO" id="GO:0005737">
    <property type="term" value="C:cytoplasm"/>
    <property type="evidence" value="ECO:0007669"/>
    <property type="project" value="UniProtKB-SubCell"/>
</dbReference>
<dbReference type="PRINTS" id="PR00625">
    <property type="entry name" value="JDOMAIN"/>
</dbReference>
<feature type="compositionally biased region" description="Basic and acidic residues" evidence="6">
    <location>
        <begin position="301"/>
        <end position="310"/>
    </location>
</feature>
<gene>
    <name evidence="8" type="ORF">N7476_005711</name>
</gene>
<dbReference type="AlphaFoldDB" id="A0A9W9PW03"/>
<dbReference type="PROSITE" id="PS00636">
    <property type="entry name" value="DNAJ_1"/>
    <property type="match status" value="1"/>
</dbReference>
<dbReference type="PANTHER" id="PTHR44313:SF1">
    <property type="entry name" value="DNAJ HOMOLOG SUBFAMILY C MEMBER 17"/>
    <property type="match status" value="1"/>
</dbReference>
<keyword evidence="4" id="KW-0143">Chaperone</keyword>
<sequence>MSDDLKAHAASSQDFYALLDLSPAASESEIRRAYRRTALKYHPDKISNPTQSDFEKFHLLQIANDVLSDPSVRQLYNNAREARMRKQRERDMMDAAERKMREDLEAGERAAAASKGGPQGVKRPWSSAADDAAEIELQQKIEQIQEDVRRRRVAMQEKRQREVEEENQPAQKMEEEEQSAEQPAQRIGRSQEGSVSEEDRSVKVRWVREGQGLDVDADWLKSLLAPFGKVENTVMLKDKRVRVEGKKGKVTLGTGLAVFASIVHAHAAVLDSRQKIRQADGDWALVESVAWAFGSGPDLKSSAKNDKTTVSEEPSSTNKPGPAPFSTPSFTFSGSKKAPKDGKAPIFGSFASAAASMNAPKASSFKPSPGSAPSFEEETLMRLRAVQREKEERKALEEQLAMEDAEADAAEAKANGS</sequence>
<keyword evidence="5" id="KW-0539">Nucleus</keyword>
<dbReference type="SUPFAM" id="SSF46565">
    <property type="entry name" value="Chaperone J-domain"/>
    <property type="match status" value="1"/>
</dbReference>
<dbReference type="Gene3D" id="3.30.70.330">
    <property type="match status" value="1"/>
</dbReference>
<dbReference type="CDD" id="cd06257">
    <property type="entry name" value="DnaJ"/>
    <property type="match status" value="1"/>
</dbReference>
<dbReference type="InterPro" id="IPR018253">
    <property type="entry name" value="DnaJ_domain_CS"/>
</dbReference>
<feature type="compositionally biased region" description="Low complexity" evidence="6">
    <location>
        <begin position="324"/>
        <end position="335"/>
    </location>
</feature>
<dbReference type="EMBL" id="JAPZBO010000005">
    <property type="protein sequence ID" value="KAJ5315404.1"/>
    <property type="molecule type" value="Genomic_DNA"/>
</dbReference>
<evidence type="ECO:0000313" key="9">
    <source>
        <dbReference type="Proteomes" id="UP001147746"/>
    </source>
</evidence>
<reference evidence="8" key="1">
    <citation type="submission" date="2022-12" db="EMBL/GenBank/DDBJ databases">
        <authorList>
            <person name="Petersen C."/>
        </authorList>
    </citation>
    <scope>NUCLEOTIDE SEQUENCE</scope>
    <source>
        <strain evidence="8">IBT 21472</strain>
    </source>
</reference>
<feature type="region of interest" description="Disordered" evidence="6">
    <location>
        <begin position="297"/>
        <end position="343"/>
    </location>
</feature>
<dbReference type="Pfam" id="PF00226">
    <property type="entry name" value="DnaJ"/>
    <property type="match status" value="1"/>
</dbReference>
<evidence type="ECO:0000256" key="3">
    <source>
        <dbReference type="ARBA" id="ARBA00022490"/>
    </source>
</evidence>
<dbReference type="GO" id="GO:0005681">
    <property type="term" value="C:spliceosomal complex"/>
    <property type="evidence" value="ECO:0007669"/>
    <property type="project" value="TreeGrafter"/>
</dbReference>
<evidence type="ECO:0000256" key="2">
    <source>
        <dbReference type="ARBA" id="ARBA00004496"/>
    </source>
</evidence>
<dbReference type="PANTHER" id="PTHR44313">
    <property type="entry name" value="DNAJ HOMOLOG SUBFAMILY C MEMBER 17"/>
    <property type="match status" value="1"/>
</dbReference>
<dbReference type="InterPro" id="IPR012677">
    <property type="entry name" value="Nucleotide-bd_a/b_plait_sf"/>
</dbReference>
<evidence type="ECO:0000259" key="7">
    <source>
        <dbReference type="PROSITE" id="PS50076"/>
    </source>
</evidence>
<keyword evidence="9" id="KW-1185">Reference proteome</keyword>
<dbReference type="InterPro" id="IPR001623">
    <property type="entry name" value="DnaJ_domain"/>
</dbReference>
<comment type="caution">
    <text evidence="8">The sequence shown here is derived from an EMBL/GenBank/DDBJ whole genome shotgun (WGS) entry which is preliminary data.</text>
</comment>
<dbReference type="Gene3D" id="1.10.287.110">
    <property type="entry name" value="DnaJ domain"/>
    <property type="match status" value="1"/>
</dbReference>
<protein>
    <recommendedName>
        <fullName evidence="7">J domain-containing protein</fullName>
    </recommendedName>
</protein>
<name>A0A9W9PW03_9EURO</name>
<reference evidence="8" key="2">
    <citation type="journal article" date="2023" name="IMA Fungus">
        <title>Comparative genomic study of the Penicillium genus elucidates a diverse pangenome and 15 lateral gene transfer events.</title>
        <authorList>
            <person name="Petersen C."/>
            <person name="Sorensen T."/>
            <person name="Nielsen M.R."/>
            <person name="Sondergaard T.E."/>
            <person name="Sorensen J.L."/>
            <person name="Fitzpatrick D.A."/>
            <person name="Frisvad J.C."/>
            <person name="Nielsen K.L."/>
        </authorList>
    </citation>
    <scope>NUCLEOTIDE SEQUENCE</scope>
    <source>
        <strain evidence="8">IBT 21472</strain>
    </source>
</reference>
<feature type="domain" description="J" evidence="7">
    <location>
        <begin position="14"/>
        <end position="80"/>
    </location>
</feature>
<dbReference type="GO" id="GO:0000390">
    <property type="term" value="P:spliceosomal complex disassembly"/>
    <property type="evidence" value="ECO:0007669"/>
    <property type="project" value="TreeGrafter"/>
</dbReference>
<comment type="subcellular location">
    <subcellularLocation>
        <location evidence="2">Cytoplasm</location>
    </subcellularLocation>
    <subcellularLocation>
        <location evidence="1">Nucleus</location>
    </subcellularLocation>
</comment>
<dbReference type="Proteomes" id="UP001147746">
    <property type="component" value="Unassembled WGS sequence"/>
</dbReference>
<organism evidence="8 9">
    <name type="scientific">Penicillium atrosanguineum</name>
    <dbReference type="NCBI Taxonomy" id="1132637"/>
    <lineage>
        <taxon>Eukaryota</taxon>
        <taxon>Fungi</taxon>
        <taxon>Dikarya</taxon>
        <taxon>Ascomycota</taxon>
        <taxon>Pezizomycotina</taxon>
        <taxon>Eurotiomycetes</taxon>
        <taxon>Eurotiomycetidae</taxon>
        <taxon>Eurotiales</taxon>
        <taxon>Aspergillaceae</taxon>
        <taxon>Penicillium</taxon>
    </lineage>
</organism>
<accession>A0A9W9PW03</accession>
<evidence type="ECO:0000256" key="5">
    <source>
        <dbReference type="ARBA" id="ARBA00023242"/>
    </source>
</evidence>
<evidence type="ECO:0000256" key="4">
    <source>
        <dbReference type="ARBA" id="ARBA00023186"/>
    </source>
</evidence>
<dbReference type="InterPro" id="IPR036869">
    <property type="entry name" value="J_dom_sf"/>
</dbReference>
<feature type="region of interest" description="Disordered" evidence="6">
    <location>
        <begin position="104"/>
        <end position="128"/>
    </location>
</feature>
<feature type="compositionally biased region" description="Acidic residues" evidence="6">
    <location>
        <begin position="400"/>
        <end position="409"/>
    </location>
</feature>
<dbReference type="SMART" id="SM00271">
    <property type="entry name" value="DnaJ"/>
    <property type="match status" value="1"/>
</dbReference>
<keyword evidence="3" id="KW-0963">Cytoplasm</keyword>
<evidence type="ECO:0000256" key="6">
    <source>
        <dbReference type="SAM" id="MobiDB-lite"/>
    </source>
</evidence>
<feature type="region of interest" description="Disordered" evidence="6">
    <location>
        <begin position="157"/>
        <end position="199"/>
    </location>
</feature>